<protein>
    <submittedName>
        <fullName evidence="2">Uncharacterized protein</fullName>
    </submittedName>
</protein>
<accession>A0A807LG16</accession>
<feature type="transmembrane region" description="Helical" evidence="1">
    <location>
        <begin position="109"/>
        <end position="130"/>
    </location>
</feature>
<dbReference type="AlphaFoldDB" id="A0A807LG16"/>
<feature type="transmembrane region" description="Helical" evidence="1">
    <location>
        <begin position="85"/>
        <end position="103"/>
    </location>
</feature>
<keyword evidence="1" id="KW-0812">Transmembrane</keyword>
<evidence type="ECO:0000313" key="3">
    <source>
        <dbReference type="Proteomes" id="UP000187148"/>
    </source>
</evidence>
<keyword evidence="1" id="KW-1133">Transmembrane helix</keyword>
<gene>
    <name evidence="2" type="ORF">BWI95_14795</name>
</gene>
<feature type="transmembrane region" description="Helical" evidence="1">
    <location>
        <begin position="62"/>
        <end position="78"/>
    </location>
</feature>
<keyword evidence="3" id="KW-1185">Reference proteome</keyword>
<reference evidence="2 3" key="1">
    <citation type="submission" date="2017-01" db="EMBL/GenBank/DDBJ databases">
        <authorList>
            <person name="Cao J.-M."/>
        </authorList>
    </citation>
    <scope>NUCLEOTIDE SEQUENCE [LARGE SCALE GENOMIC DNA]</scope>
    <source>
        <strain evidence="2 3">888-76</strain>
    </source>
</reference>
<feature type="transmembrane region" description="Helical" evidence="1">
    <location>
        <begin position="29"/>
        <end position="50"/>
    </location>
</feature>
<organism evidence="2 3">
    <name type="scientific">Kosakonia cowanii JCM 10956 = DSM 18146</name>
    <dbReference type="NCBI Taxonomy" id="1300165"/>
    <lineage>
        <taxon>Bacteria</taxon>
        <taxon>Pseudomonadati</taxon>
        <taxon>Pseudomonadota</taxon>
        <taxon>Gammaproteobacteria</taxon>
        <taxon>Enterobacterales</taxon>
        <taxon>Enterobacteriaceae</taxon>
        <taxon>Kosakonia</taxon>
    </lineage>
</organism>
<name>A0A807LG16_9ENTR</name>
<keyword evidence="1" id="KW-0472">Membrane</keyword>
<evidence type="ECO:0000313" key="2">
    <source>
        <dbReference type="EMBL" id="APZ06219.1"/>
    </source>
</evidence>
<dbReference type="Proteomes" id="UP000187148">
    <property type="component" value="Chromosome"/>
</dbReference>
<proteinExistence type="predicted"/>
<dbReference type="RefSeq" id="WP_054802917.1">
    <property type="nucleotide sequence ID" value="NZ_CP019445.1"/>
</dbReference>
<evidence type="ECO:0000256" key="1">
    <source>
        <dbReference type="SAM" id="Phobius"/>
    </source>
</evidence>
<sequence>MSTEDELVRIREELSSIRRRVRGGGGSDYWFVYAVLIIHGLVAGGVTGYFLTSQAGWKTLPAYGLVYIVSALLFLFGFKRPVLHLIYVAHACFYWGVIAWGSAHQLGPVVSWGCGIAAFILSFITLCHPLEVFPRLKQKK</sequence>
<dbReference type="KEGG" id="kco:BWI95_14795"/>
<dbReference type="EMBL" id="CP019445">
    <property type="protein sequence ID" value="APZ06219.1"/>
    <property type="molecule type" value="Genomic_DNA"/>
</dbReference>